<protein>
    <submittedName>
        <fullName evidence="2">Purine-binding chemotaxis protein CheW</fullName>
    </submittedName>
</protein>
<dbReference type="Gene3D" id="2.40.50.180">
    <property type="entry name" value="CheA-289, Domain 4"/>
    <property type="match status" value="1"/>
</dbReference>
<keyword evidence="3" id="KW-1185">Reference proteome</keyword>
<dbReference type="PANTHER" id="PTHR22617">
    <property type="entry name" value="CHEMOTAXIS SENSOR HISTIDINE KINASE-RELATED"/>
    <property type="match status" value="1"/>
</dbReference>
<proteinExistence type="predicted"/>
<dbReference type="Proteomes" id="UP000672097">
    <property type="component" value="Unassembled WGS sequence"/>
</dbReference>
<evidence type="ECO:0000313" key="2">
    <source>
        <dbReference type="EMBL" id="MBQ0934591.1"/>
    </source>
</evidence>
<comment type="caution">
    <text evidence="2">The sequence shown here is derived from an EMBL/GenBank/DDBJ whole genome shotgun (WGS) entry which is preliminary data.</text>
</comment>
<sequence length="174" mass="18848">MHATLEREVDAPAEMRQYLRFVLADAVFAVPIDSVREILELGPTTALPMMPSFVRGVMNLRGAVVPVIDLAARYNLPPTIPGRRTCIVVVEVTPSGEHDGSRQVLGLLVDAVHEVLEASTADMEDPPTLGTRISPHYIAGITRAHGTMVLVLDLPRSLDDEELALLIAKDTAHA</sequence>
<dbReference type="SUPFAM" id="SSF50341">
    <property type="entry name" value="CheW-like"/>
    <property type="match status" value="1"/>
</dbReference>
<feature type="domain" description="CheW-like" evidence="1">
    <location>
        <begin position="15"/>
        <end position="163"/>
    </location>
</feature>
<organism evidence="2 3">
    <name type="scientific">Ideonella paludis</name>
    <dbReference type="NCBI Taxonomy" id="1233411"/>
    <lineage>
        <taxon>Bacteria</taxon>
        <taxon>Pseudomonadati</taxon>
        <taxon>Pseudomonadota</taxon>
        <taxon>Betaproteobacteria</taxon>
        <taxon>Burkholderiales</taxon>
        <taxon>Sphaerotilaceae</taxon>
        <taxon>Ideonella</taxon>
    </lineage>
</organism>
<dbReference type="Gene3D" id="2.30.30.40">
    <property type="entry name" value="SH3 Domains"/>
    <property type="match status" value="1"/>
</dbReference>
<dbReference type="PANTHER" id="PTHR22617:SF41">
    <property type="entry name" value="CHEMOTAXIS SIGNAL TRANSDUCTION SYSTEM ADAPTOR PROTEIN CHEW"/>
    <property type="match status" value="1"/>
</dbReference>
<accession>A0ABS5DTY0</accession>
<dbReference type="EMBL" id="JAGQDG010000002">
    <property type="protein sequence ID" value="MBQ0934591.1"/>
    <property type="molecule type" value="Genomic_DNA"/>
</dbReference>
<evidence type="ECO:0000313" key="3">
    <source>
        <dbReference type="Proteomes" id="UP000672097"/>
    </source>
</evidence>
<name>A0ABS5DTY0_9BURK</name>
<dbReference type="RefSeq" id="WP_210806709.1">
    <property type="nucleotide sequence ID" value="NZ_JAGQDG010000002.1"/>
</dbReference>
<gene>
    <name evidence="2" type="ORF">KAK11_04545</name>
</gene>
<evidence type="ECO:0000259" key="1">
    <source>
        <dbReference type="PROSITE" id="PS50851"/>
    </source>
</evidence>
<dbReference type="InterPro" id="IPR036061">
    <property type="entry name" value="CheW-like_dom_sf"/>
</dbReference>
<dbReference type="SMART" id="SM00260">
    <property type="entry name" value="CheW"/>
    <property type="match status" value="1"/>
</dbReference>
<dbReference type="Pfam" id="PF01584">
    <property type="entry name" value="CheW"/>
    <property type="match status" value="1"/>
</dbReference>
<reference evidence="2 3" key="1">
    <citation type="submission" date="2021-04" db="EMBL/GenBank/DDBJ databases">
        <title>The genome sequence of type strain Ideonella paludis KCTC 32238.</title>
        <authorList>
            <person name="Liu Y."/>
        </authorList>
    </citation>
    <scope>NUCLEOTIDE SEQUENCE [LARGE SCALE GENOMIC DNA]</scope>
    <source>
        <strain evidence="2 3">KCTC 32238</strain>
    </source>
</reference>
<dbReference type="InterPro" id="IPR002545">
    <property type="entry name" value="CheW-lke_dom"/>
</dbReference>
<dbReference type="InterPro" id="IPR039315">
    <property type="entry name" value="CheW"/>
</dbReference>
<dbReference type="PROSITE" id="PS50851">
    <property type="entry name" value="CHEW"/>
    <property type="match status" value="1"/>
</dbReference>